<proteinExistence type="predicted"/>
<dbReference type="HOGENOM" id="CLU_2745498_0_0_1"/>
<reference evidence="2 3" key="1">
    <citation type="journal article" date="2006" name="Nature">
        <title>Global trends of whole-genome duplications revealed by the ciliate Paramecium tetraurelia.</title>
        <authorList>
            <consortium name="Genoscope"/>
            <person name="Aury J.-M."/>
            <person name="Jaillon O."/>
            <person name="Duret L."/>
            <person name="Noel B."/>
            <person name="Jubin C."/>
            <person name="Porcel B.M."/>
            <person name="Segurens B."/>
            <person name="Daubin V."/>
            <person name="Anthouard V."/>
            <person name="Aiach N."/>
            <person name="Arnaiz O."/>
            <person name="Billaut A."/>
            <person name="Beisson J."/>
            <person name="Blanc I."/>
            <person name="Bouhouche K."/>
            <person name="Camara F."/>
            <person name="Duharcourt S."/>
            <person name="Guigo R."/>
            <person name="Gogendeau D."/>
            <person name="Katinka M."/>
            <person name="Keller A.-M."/>
            <person name="Kissmehl R."/>
            <person name="Klotz C."/>
            <person name="Koll F."/>
            <person name="Le Moue A."/>
            <person name="Lepere C."/>
            <person name="Malinsky S."/>
            <person name="Nowacki M."/>
            <person name="Nowak J.K."/>
            <person name="Plattner H."/>
            <person name="Poulain J."/>
            <person name="Ruiz F."/>
            <person name="Serrano V."/>
            <person name="Zagulski M."/>
            <person name="Dessen P."/>
            <person name="Betermier M."/>
            <person name="Weissenbach J."/>
            <person name="Scarpelli C."/>
            <person name="Schachter V."/>
            <person name="Sperling L."/>
            <person name="Meyer E."/>
            <person name="Cohen J."/>
            <person name="Wincker P."/>
        </authorList>
    </citation>
    <scope>NUCLEOTIDE SEQUENCE [LARGE SCALE GENOMIC DNA]</scope>
    <source>
        <strain evidence="2 3">Stock d4-2</strain>
    </source>
</reference>
<sequence>MFFKRIQAKTQQRDDRRGECQEAAYDYQQRRAARDKDRQTVSDLIGILNTNMRDLKEYIALRIAAGDKDLE</sequence>
<name>A0BPV2_PARTE</name>
<dbReference type="EMBL" id="CT868008">
    <property type="protein sequence ID" value="CAK60569.1"/>
    <property type="molecule type" value="Genomic_DNA"/>
</dbReference>
<dbReference type="RefSeq" id="XP_001427967.1">
    <property type="nucleotide sequence ID" value="XM_001427930.2"/>
</dbReference>
<feature type="compositionally biased region" description="Basic and acidic residues" evidence="1">
    <location>
        <begin position="11"/>
        <end position="20"/>
    </location>
</feature>
<evidence type="ECO:0000313" key="3">
    <source>
        <dbReference type="Proteomes" id="UP000000600"/>
    </source>
</evidence>
<dbReference type="AlphaFoldDB" id="A0BPV2"/>
<dbReference type="Proteomes" id="UP000000600">
    <property type="component" value="Unassembled WGS sequence"/>
</dbReference>
<dbReference type="KEGG" id="ptm:GSPATT00005319001"/>
<dbReference type="InParanoid" id="A0BPV2"/>
<evidence type="ECO:0000256" key="1">
    <source>
        <dbReference type="SAM" id="MobiDB-lite"/>
    </source>
</evidence>
<feature type="region of interest" description="Disordered" evidence="1">
    <location>
        <begin position="1"/>
        <end position="20"/>
    </location>
</feature>
<accession>A0BPV2</accession>
<keyword evidence="3" id="KW-1185">Reference proteome</keyword>
<evidence type="ECO:0000313" key="2">
    <source>
        <dbReference type="EMBL" id="CAK60569.1"/>
    </source>
</evidence>
<dbReference type="GeneID" id="5013751"/>
<organism evidence="2 3">
    <name type="scientific">Paramecium tetraurelia</name>
    <dbReference type="NCBI Taxonomy" id="5888"/>
    <lineage>
        <taxon>Eukaryota</taxon>
        <taxon>Sar</taxon>
        <taxon>Alveolata</taxon>
        <taxon>Ciliophora</taxon>
        <taxon>Intramacronucleata</taxon>
        <taxon>Oligohymenophorea</taxon>
        <taxon>Peniculida</taxon>
        <taxon>Parameciidae</taxon>
        <taxon>Paramecium</taxon>
    </lineage>
</organism>
<protein>
    <submittedName>
        <fullName evidence="2">Uncharacterized protein</fullName>
    </submittedName>
</protein>
<gene>
    <name evidence="2" type="ORF">GSPATT00005319001</name>
</gene>